<feature type="transmembrane region" description="Helical" evidence="8">
    <location>
        <begin position="130"/>
        <end position="151"/>
    </location>
</feature>
<dbReference type="GO" id="GO:0005886">
    <property type="term" value="C:plasma membrane"/>
    <property type="evidence" value="ECO:0007669"/>
    <property type="project" value="UniProtKB-SubCell"/>
</dbReference>
<evidence type="ECO:0000256" key="1">
    <source>
        <dbReference type="ARBA" id="ARBA00004651"/>
    </source>
</evidence>
<protein>
    <recommendedName>
        <fullName evidence="9">Phosphotransferase system EIIC domain-containing protein</fullName>
    </recommendedName>
</protein>
<evidence type="ECO:0000313" key="11">
    <source>
        <dbReference type="Proteomes" id="UP000313312"/>
    </source>
</evidence>
<comment type="caution">
    <text evidence="10">The sequence shown here is derived from an EMBL/GenBank/DDBJ whole genome shotgun (WGS) entry which is preliminary data.</text>
</comment>
<feature type="transmembrane region" description="Helical" evidence="8">
    <location>
        <begin position="201"/>
        <end position="225"/>
    </location>
</feature>
<proteinExistence type="predicted"/>
<dbReference type="Pfam" id="PF13303">
    <property type="entry name" value="PTS_EIIC_2"/>
    <property type="match status" value="1"/>
</dbReference>
<evidence type="ECO:0000256" key="6">
    <source>
        <dbReference type="ARBA" id="ARBA00022989"/>
    </source>
</evidence>
<keyword evidence="7 8" id="KW-0472">Membrane</keyword>
<feature type="transmembrane region" description="Helical" evidence="8">
    <location>
        <begin position="171"/>
        <end position="189"/>
    </location>
</feature>
<evidence type="ECO:0000256" key="2">
    <source>
        <dbReference type="ARBA" id="ARBA00022448"/>
    </source>
</evidence>
<evidence type="ECO:0000256" key="8">
    <source>
        <dbReference type="SAM" id="Phobius"/>
    </source>
</evidence>
<keyword evidence="3" id="KW-1003">Cell membrane</keyword>
<evidence type="ECO:0000256" key="3">
    <source>
        <dbReference type="ARBA" id="ARBA00022475"/>
    </source>
</evidence>
<evidence type="ECO:0000256" key="4">
    <source>
        <dbReference type="ARBA" id="ARBA00022597"/>
    </source>
</evidence>
<organism evidence="10 11">
    <name type="scientific">Fructilactobacillus sanfranciscensis</name>
    <name type="common">Lactobacillus sanfranciscensis</name>
    <dbReference type="NCBI Taxonomy" id="1625"/>
    <lineage>
        <taxon>Bacteria</taxon>
        <taxon>Bacillati</taxon>
        <taxon>Bacillota</taxon>
        <taxon>Bacilli</taxon>
        <taxon>Lactobacillales</taxon>
        <taxon>Lactobacillaceae</taxon>
        <taxon>Fructilactobacillus</taxon>
    </lineage>
</organism>
<reference evidence="10 11" key="1">
    <citation type="submission" date="2018-05" db="EMBL/GenBank/DDBJ databases">
        <title>Lactobacillus sanfranciscensis Ah4 draft denome sequence.</title>
        <authorList>
            <person name="Zhang G."/>
        </authorList>
    </citation>
    <scope>NUCLEOTIDE SEQUENCE [LARGE SCALE GENOMIC DNA]</scope>
    <source>
        <strain evidence="10 11">Ah4</strain>
    </source>
</reference>
<evidence type="ECO:0000256" key="7">
    <source>
        <dbReference type="ARBA" id="ARBA00023136"/>
    </source>
</evidence>
<dbReference type="RefSeq" id="WP_139562347.1">
    <property type="nucleotide sequence ID" value="NZ_JARBEV010000011.1"/>
</dbReference>
<comment type="subcellular location">
    <subcellularLocation>
        <location evidence="1">Cell membrane</location>
        <topology evidence="1">Multi-pass membrane protein</topology>
    </subcellularLocation>
</comment>
<gene>
    <name evidence="10" type="ORF">DID87_04690</name>
</gene>
<evidence type="ECO:0000256" key="5">
    <source>
        <dbReference type="ARBA" id="ARBA00022692"/>
    </source>
</evidence>
<accession>A0A5C4TIG4</accession>
<evidence type="ECO:0000259" key="9">
    <source>
        <dbReference type="Pfam" id="PF13303"/>
    </source>
</evidence>
<dbReference type="Proteomes" id="UP000313312">
    <property type="component" value="Unassembled WGS sequence"/>
</dbReference>
<evidence type="ECO:0000313" key="10">
    <source>
        <dbReference type="EMBL" id="TNK90305.1"/>
    </source>
</evidence>
<dbReference type="AlphaFoldDB" id="A0A5C4TIG4"/>
<feature type="transmembrane region" description="Helical" evidence="8">
    <location>
        <begin position="12"/>
        <end position="34"/>
    </location>
</feature>
<feature type="domain" description="Phosphotransferase system EIIC" evidence="9">
    <location>
        <begin position="11"/>
        <end position="344"/>
    </location>
</feature>
<sequence length="347" mass="35636">MKSKIKAHTLNILNGMAIGIIVALVPGAILNAIIKPLLPHAPFLSFVLVLTSLSAMILPATSAVCVGMLAKFTPIQTASLALAATIGAGNAHVVNGTITANGSGNVLNIGITIAIAYILIIFLGKKLKDLTILLLPTLTMLIGGGIGMLTLKPVNQFTMAIGLGIERITGLQPVLMGILIGICFAILIVSPISSVGIATAIGINGIAAGSANLGIVAVSFAIAIAGAKSNSFGTTISHFIGTPKIQMANILAKPKLLIPSIINAGILGGLGAIFNIKGTPVSAGFGLSGLVGPLADLDAHPHATIFHLIMVVILFIVLPIALGFISRYVFTDKLHFQKSDDLKLDYK</sequence>
<feature type="transmembrane region" description="Helical" evidence="8">
    <location>
        <begin position="77"/>
        <end position="94"/>
    </location>
</feature>
<feature type="transmembrane region" description="Helical" evidence="8">
    <location>
        <begin position="305"/>
        <end position="330"/>
    </location>
</feature>
<keyword evidence="4" id="KW-0762">Sugar transport</keyword>
<keyword evidence="5 8" id="KW-0812">Transmembrane</keyword>
<dbReference type="InterPro" id="IPR003352">
    <property type="entry name" value="PTS_EIIC"/>
</dbReference>
<feature type="transmembrane region" description="Helical" evidence="8">
    <location>
        <begin position="46"/>
        <end position="70"/>
    </location>
</feature>
<feature type="transmembrane region" description="Helical" evidence="8">
    <location>
        <begin position="106"/>
        <end position="123"/>
    </location>
</feature>
<dbReference type="EMBL" id="QFCR01000012">
    <property type="protein sequence ID" value="TNK90305.1"/>
    <property type="molecule type" value="Genomic_DNA"/>
</dbReference>
<dbReference type="GO" id="GO:0009401">
    <property type="term" value="P:phosphoenolpyruvate-dependent sugar phosphotransferase system"/>
    <property type="evidence" value="ECO:0007669"/>
    <property type="project" value="InterPro"/>
</dbReference>
<keyword evidence="6 8" id="KW-1133">Transmembrane helix</keyword>
<dbReference type="GO" id="GO:0008982">
    <property type="term" value="F:protein-N(PI)-phosphohistidine-sugar phosphotransferase activity"/>
    <property type="evidence" value="ECO:0007669"/>
    <property type="project" value="InterPro"/>
</dbReference>
<name>A0A5C4TIG4_FRUSA</name>
<keyword evidence="2" id="KW-0813">Transport</keyword>